<dbReference type="Pfam" id="PF13385">
    <property type="entry name" value="Laminin_G_3"/>
    <property type="match status" value="1"/>
</dbReference>
<dbReference type="InterPro" id="IPR022655">
    <property type="entry name" value="DUF1553"/>
</dbReference>
<dbReference type="InterPro" id="IPR036909">
    <property type="entry name" value="Cyt_c-like_dom_sf"/>
</dbReference>
<keyword evidence="7" id="KW-1185">Reference proteome</keyword>
<feature type="coiled-coil region" evidence="1">
    <location>
        <begin position="391"/>
        <end position="418"/>
    </location>
</feature>
<feature type="domain" description="DUF1549" evidence="3">
    <location>
        <begin position="162"/>
        <end position="371"/>
    </location>
</feature>
<dbReference type="GO" id="GO:0020037">
    <property type="term" value="F:heme binding"/>
    <property type="evidence" value="ECO:0007669"/>
    <property type="project" value="InterPro"/>
</dbReference>
<dbReference type="PANTHER" id="PTHR35889:SF3">
    <property type="entry name" value="F-BOX DOMAIN-CONTAINING PROTEIN"/>
    <property type="match status" value="1"/>
</dbReference>
<evidence type="ECO:0000256" key="2">
    <source>
        <dbReference type="SAM" id="MobiDB-lite"/>
    </source>
</evidence>
<dbReference type="KEGG" id="llh:I41_33170"/>
<protein>
    <submittedName>
        <fullName evidence="6">Planctomycete cytochrome C</fullName>
    </submittedName>
</protein>
<evidence type="ECO:0000259" key="4">
    <source>
        <dbReference type="Pfam" id="PF07587"/>
    </source>
</evidence>
<dbReference type="Pfam" id="PF07635">
    <property type="entry name" value="PSCyt1"/>
    <property type="match status" value="1"/>
</dbReference>
<evidence type="ECO:0000313" key="7">
    <source>
        <dbReference type="Proteomes" id="UP000317909"/>
    </source>
</evidence>
<keyword evidence="1" id="KW-0175">Coiled coil</keyword>
<dbReference type="InterPro" id="IPR011444">
    <property type="entry name" value="DUF1549"/>
</dbReference>
<feature type="domain" description="DUF1553" evidence="4">
    <location>
        <begin position="790"/>
        <end position="1047"/>
    </location>
</feature>
<dbReference type="OrthoDB" id="127107at2"/>
<feature type="compositionally biased region" description="Polar residues" evidence="2">
    <location>
        <begin position="455"/>
        <end position="466"/>
    </location>
</feature>
<dbReference type="GO" id="GO:0009055">
    <property type="term" value="F:electron transfer activity"/>
    <property type="evidence" value="ECO:0007669"/>
    <property type="project" value="InterPro"/>
</dbReference>
<proteinExistence type="predicted"/>
<dbReference type="PANTHER" id="PTHR35889">
    <property type="entry name" value="CYCLOINULO-OLIGOSACCHARIDE FRUCTANOTRANSFERASE-RELATED"/>
    <property type="match status" value="1"/>
</dbReference>
<dbReference type="SUPFAM" id="SSF46626">
    <property type="entry name" value="Cytochrome c"/>
    <property type="match status" value="1"/>
</dbReference>
<reference evidence="6 7" key="1">
    <citation type="submission" date="2019-02" db="EMBL/GenBank/DDBJ databases">
        <title>Deep-cultivation of Planctomycetes and their phenomic and genomic characterization uncovers novel biology.</title>
        <authorList>
            <person name="Wiegand S."/>
            <person name="Jogler M."/>
            <person name="Boedeker C."/>
            <person name="Pinto D."/>
            <person name="Vollmers J."/>
            <person name="Rivas-Marin E."/>
            <person name="Kohn T."/>
            <person name="Peeters S.H."/>
            <person name="Heuer A."/>
            <person name="Rast P."/>
            <person name="Oberbeckmann S."/>
            <person name="Bunk B."/>
            <person name="Jeske O."/>
            <person name="Meyerdierks A."/>
            <person name="Storesund J.E."/>
            <person name="Kallscheuer N."/>
            <person name="Luecker S."/>
            <person name="Lage O.M."/>
            <person name="Pohl T."/>
            <person name="Merkel B.J."/>
            <person name="Hornburger P."/>
            <person name="Mueller R.-W."/>
            <person name="Bruemmer F."/>
            <person name="Labrenz M."/>
            <person name="Spormann A.M."/>
            <person name="Op den Camp H."/>
            <person name="Overmann J."/>
            <person name="Amann R."/>
            <person name="Jetten M.S.M."/>
            <person name="Mascher T."/>
            <person name="Medema M.H."/>
            <person name="Devos D.P."/>
            <person name="Kaster A.-K."/>
            <person name="Ovreas L."/>
            <person name="Rohde M."/>
            <person name="Galperin M.Y."/>
            <person name="Jogler C."/>
        </authorList>
    </citation>
    <scope>NUCLEOTIDE SEQUENCE [LARGE SCALE GENOMIC DNA]</scope>
    <source>
        <strain evidence="6 7">I41</strain>
    </source>
</reference>
<dbReference type="InterPro" id="IPR013320">
    <property type="entry name" value="ConA-like_dom_sf"/>
</dbReference>
<dbReference type="RefSeq" id="WP_145433911.1">
    <property type="nucleotide sequence ID" value="NZ_CP036339.1"/>
</dbReference>
<dbReference type="AlphaFoldDB" id="A0A517U0H0"/>
<sequence length="1104" mass="120254">MDLVGLAQRWDEAFRSSHGRKRFVHSLALLLSAACSVAAAAKPDFDRDIRPILSDKCFFCHGPDADRRQAELRLDTREGAVAAAIVAGNPDASELVARITSAEASVRMPPPESNLSLNDAEKQLLREWIAAGAPYAEHWAFQPLPAEVPVPNCSGKTWGNNEIDQFVLARLQAERLEPAERAAPLRLLRRLSLDLTGLPPTVAEIKQFESHAADDLDAALAAAVDRLLASPAFGEHQAVAWLDAARYADSFGYQSDQLNTQWPYRDWVVRAFNDNLPYDQFLAWQLAGDLLPNATHDQILATAFNRLHRMTNEGGSIAAEWLAENAADRVQTFGSAMLALTLECARCHDHKYDPILTRDYYSLSAFFNSIDENGMYDSAAKVPSPTLLLPTKDQERQLSEATAAVAAAERRLAETIANGGERFAAWNSSQPASSKDGAGRVNPEAASAAGGSATGLPTNPSETLARQASGAPPDLLAHFTFDGDAEELKAEPPHESAVGSASRLTRVAGRQGKAIRCDGDHGISVPSLLNADRTDPFTVDFWLRDVARNPLPVVVAQRTFGTDVGYNGFDLMLADGVLEARLYRIWPGNAIGVRAAEPIAAGEWQHVAVAYDGSSRAAGLKLYLNGRELPTTVLRDRIQKSAAIATYGSGALTLGERFRDRGFKDGEFDELRLFGRALAPLEIAALHADVDGASTPGDSPDEAALRDFYFSAHDAPAREAAGALRAARQQLVAAEEAIHEVSVMGELPEPRPTYVLARGAYDAPKSDANRVQRDTFAEMLPPFPADAPRDRLGLARWVTSPDHPLTARVFVNRLWANFFGRGLSATPDNFGRQGSAPSHPELLDWLARDFVNHGWDVKRLCRLIVGSATYQQDSRVSKELHERDPDNLLLARGPSRRLSAEQIRDLALAAPELLAKTQGGPPVYPYQPGQDLWREANSMSPAYTQSTGEGLRRRSLYSVWKRTAPLPNMLVFDATSREVCTISRGRTNTPLQALVLLNDVQFVEASRALAMAVAKKHAAPQDRLREAFLRLTGREPDDREQTLLAELYQEQLANFNDAAGAEAAAKLLAIGETAPDDSLPAADLAALTVTCQAILNLDATIYER</sequence>
<dbReference type="Pfam" id="PF07587">
    <property type="entry name" value="PSD1"/>
    <property type="match status" value="1"/>
</dbReference>
<dbReference type="Gene3D" id="2.60.120.200">
    <property type="match status" value="1"/>
</dbReference>
<accession>A0A517U0H0</accession>
<dbReference type="Proteomes" id="UP000317909">
    <property type="component" value="Chromosome"/>
</dbReference>
<organism evidence="6 7">
    <name type="scientific">Lacipirellula limnantheis</name>
    <dbReference type="NCBI Taxonomy" id="2528024"/>
    <lineage>
        <taxon>Bacteria</taxon>
        <taxon>Pseudomonadati</taxon>
        <taxon>Planctomycetota</taxon>
        <taxon>Planctomycetia</taxon>
        <taxon>Pirellulales</taxon>
        <taxon>Lacipirellulaceae</taxon>
        <taxon>Lacipirellula</taxon>
    </lineage>
</organism>
<dbReference type="Pfam" id="PF07583">
    <property type="entry name" value="PSCyt2"/>
    <property type="match status" value="1"/>
</dbReference>
<dbReference type="InterPro" id="IPR011429">
    <property type="entry name" value="Cyt_c_Planctomycete-type"/>
</dbReference>
<feature type="region of interest" description="Disordered" evidence="2">
    <location>
        <begin position="423"/>
        <end position="468"/>
    </location>
</feature>
<evidence type="ECO:0000256" key="1">
    <source>
        <dbReference type="SAM" id="Coils"/>
    </source>
</evidence>
<evidence type="ECO:0000313" key="6">
    <source>
        <dbReference type="EMBL" id="QDT74122.1"/>
    </source>
</evidence>
<evidence type="ECO:0000259" key="5">
    <source>
        <dbReference type="Pfam" id="PF07635"/>
    </source>
</evidence>
<dbReference type="EMBL" id="CP036339">
    <property type="protein sequence ID" value="QDT74122.1"/>
    <property type="molecule type" value="Genomic_DNA"/>
</dbReference>
<gene>
    <name evidence="6" type="ORF">I41_33170</name>
</gene>
<dbReference type="SUPFAM" id="SSF49899">
    <property type="entry name" value="Concanavalin A-like lectins/glucanases"/>
    <property type="match status" value="1"/>
</dbReference>
<name>A0A517U0H0_9BACT</name>
<evidence type="ECO:0000259" key="3">
    <source>
        <dbReference type="Pfam" id="PF07583"/>
    </source>
</evidence>
<feature type="domain" description="Cytochrome C Planctomycete-type" evidence="5">
    <location>
        <begin position="57"/>
        <end position="112"/>
    </location>
</feature>